<dbReference type="SUPFAM" id="SSF50998">
    <property type="entry name" value="Quinoprotein alcohol dehydrogenase-like"/>
    <property type="match status" value="1"/>
</dbReference>
<dbReference type="Pfam" id="PF00400">
    <property type="entry name" value="WD40"/>
    <property type="match status" value="2"/>
</dbReference>
<reference evidence="3" key="1">
    <citation type="journal article" date="2015" name="Nature">
        <title>Complex archaea that bridge the gap between prokaryotes and eukaryotes.</title>
        <authorList>
            <person name="Spang A."/>
            <person name="Saw J.H."/>
            <person name="Jorgensen S.L."/>
            <person name="Zaremba-Niedzwiedzka K."/>
            <person name="Martijn J."/>
            <person name="Lind A.E."/>
            <person name="van Eijk R."/>
            <person name="Schleper C."/>
            <person name="Guy L."/>
            <person name="Ettema T.J."/>
        </authorList>
    </citation>
    <scope>NUCLEOTIDE SEQUENCE</scope>
</reference>
<dbReference type="InterPro" id="IPR011047">
    <property type="entry name" value="Quinoprotein_ADH-like_sf"/>
</dbReference>
<dbReference type="AlphaFoldDB" id="A0A0F9RPY1"/>
<name>A0A0F9RPY1_9ZZZZ</name>
<evidence type="ECO:0000256" key="2">
    <source>
        <dbReference type="ARBA" id="ARBA00022737"/>
    </source>
</evidence>
<keyword evidence="1" id="KW-0853">WD repeat</keyword>
<dbReference type="PANTHER" id="PTHR19879">
    <property type="entry name" value="TRANSCRIPTION INITIATION FACTOR TFIID"/>
    <property type="match status" value="1"/>
</dbReference>
<dbReference type="PROSITE" id="PS50082">
    <property type="entry name" value="WD_REPEATS_2"/>
    <property type="match status" value="3"/>
</dbReference>
<gene>
    <name evidence="3" type="ORF">LCGC14_0946580</name>
</gene>
<dbReference type="PROSITE" id="PS00678">
    <property type="entry name" value="WD_REPEATS_1"/>
    <property type="match status" value="1"/>
</dbReference>
<dbReference type="PANTHER" id="PTHR19879:SF9">
    <property type="entry name" value="TRANSCRIPTION INITIATION FACTOR TFIID SUBUNIT 5"/>
    <property type="match status" value="1"/>
</dbReference>
<proteinExistence type="predicted"/>
<protein>
    <submittedName>
        <fullName evidence="3">Uncharacterized protein</fullName>
    </submittedName>
</protein>
<comment type="caution">
    <text evidence="3">The sequence shown here is derived from an EMBL/GenBank/DDBJ whole genome shotgun (WGS) entry which is preliminary data.</text>
</comment>
<organism evidence="3">
    <name type="scientific">marine sediment metagenome</name>
    <dbReference type="NCBI Taxonomy" id="412755"/>
    <lineage>
        <taxon>unclassified sequences</taxon>
        <taxon>metagenomes</taxon>
        <taxon>ecological metagenomes</taxon>
    </lineage>
</organism>
<evidence type="ECO:0000313" key="3">
    <source>
        <dbReference type="EMBL" id="KKN19353.1"/>
    </source>
</evidence>
<dbReference type="Gene3D" id="2.130.10.10">
    <property type="entry name" value="YVTN repeat-like/Quinoprotein amine dehydrogenase"/>
    <property type="match status" value="3"/>
</dbReference>
<accession>A0A0F9RPY1</accession>
<keyword evidence="2" id="KW-0677">Repeat</keyword>
<sequence>MMPMILDLPFLRFIKLLFMAALLVGCSNERASDEQWAHSDLSSYAAAFSPDGQYVLVGDTDAPAKLWDIEANKVIYSWQNNDQVGTTTTVGFSADGKVAATSEQDVIVLWEVATGEPMLRLSFPVKIKALALSLHGDYLLLALYDRTAVYFDVIKNRVVQILVHDGKAVNSPINQLINAVAISPSGKYALTGGDDQTARLWKLETGEQLRSWKHENLVNIVAFYPKGGYVLTGAANGQTHFWNMKTGEEQYALRTSAWPKDMPLPNFPSFKTTTSAIDFSPDNAYLITGHPSQKMCLWAVATGDKIDCWQVARQQALRPGVVIQAVAFSPDGKAIYSESGNGIGQKWLLK</sequence>
<dbReference type="InterPro" id="IPR015943">
    <property type="entry name" value="WD40/YVTN_repeat-like_dom_sf"/>
</dbReference>
<dbReference type="EMBL" id="LAZR01003344">
    <property type="protein sequence ID" value="KKN19353.1"/>
    <property type="molecule type" value="Genomic_DNA"/>
</dbReference>
<dbReference type="SMART" id="SM00320">
    <property type="entry name" value="WD40"/>
    <property type="match status" value="6"/>
</dbReference>
<evidence type="ECO:0000256" key="1">
    <source>
        <dbReference type="ARBA" id="ARBA00022574"/>
    </source>
</evidence>
<dbReference type="InterPro" id="IPR019775">
    <property type="entry name" value="WD40_repeat_CS"/>
</dbReference>
<dbReference type="InterPro" id="IPR001680">
    <property type="entry name" value="WD40_rpt"/>
</dbReference>
<dbReference type="PROSITE" id="PS50294">
    <property type="entry name" value="WD_REPEATS_REGION"/>
    <property type="match status" value="2"/>
</dbReference>